<dbReference type="InterPro" id="IPR036071">
    <property type="entry name" value="AMMECR1_dom_sf"/>
</dbReference>
<dbReference type="Gene3D" id="3.30.700.20">
    <property type="entry name" value="Hypothetical protein ph0010, domain 1"/>
    <property type="match status" value="1"/>
</dbReference>
<dbReference type="Pfam" id="PF01871">
    <property type="entry name" value="AMMECR1"/>
    <property type="match status" value="1"/>
</dbReference>
<organism evidence="2 3">
    <name type="scientific">Candidatus Bilamarchaeum dharawalense</name>
    <dbReference type="NCBI Taxonomy" id="2885759"/>
    <lineage>
        <taxon>Archaea</taxon>
        <taxon>Candidatus Micrarchaeota</taxon>
        <taxon>Candidatus Micrarchaeia</taxon>
        <taxon>Candidatus Anstonellales</taxon>
        <taxon>Candidatus Bilamarchaeaceae</taxon>
        <taxon>Candidatus Bilamarchaeum</taxon>
    </lineage>
</organism>
<accession>A0A5E4LPN1</accession>
<sequence>MDRKEQTFLLELARKTLVRYFSTGKSLQLQPSEVPFKKLVDNGACFVTLHKNGNLRGCIGTLEAHRPLVFDVIDNALNAAFGDPRFPPLTVAELEKVKISISVLSNPEPFPVKDSKDLLKKLKPKKHGLIIKSGWARATFLPIVWEELKTKEEFLSHLCMKAGLEPNAWQNTEKMEFFVYEAQEFEESS</sequence>
<reference evidence="2 3" key="1">
    <citation type="submission" date="2019-08" db="EMBL/GenBank/DDBJ databases">
        <authorList>
            <person name="Vazquez-Campos X."/>
        </authorList>
    </citation>
    <scope>NUCLEOTIDE SEQUENCE [LARGE SCALE GENOMIC DNA]</scope>
    <source>
        <strain evidence="2">LFW-283_2</strain>
    </source>
</reference>
<name>A0A5E4LPN1_9ARCH</name>
<dbReference type="NCBIfam" id="TIGR04335">
    <property type="entry name" value="AmmeMemoSam_A"/>
    <property type="match status" value="1"/>
</dbReference>
<dbReference type="PROSITE" id="PS51112">
    <property type="entry name" value="AMMECR1"/>
    <property type="match status" value="1"/>
</dbReference>
<evidence type="ECO:0000259" key="1">
    <source>
        <dbReference type="PROSITE" id="PS51112"/>
    </source>
</evidence>
<dbReference type="Proteomes" id="UP000789941">
    <property type="component" value="Unassembled WGS sequence"/>
</dbReference>
<evidence type="ECO:0000313" key="3">
    <source>
        <dbReference type="Proteomes" id="UP000789941"/>
    </source>
</evidence>
<dbReference type="SUPFAM" id="SSF143447">
    <property type="entry name" value="AMMECR1-like"/>
    <property type="match status" value="1"/>
</dbReference>
<dbReference type="InterPro" id="IPR002733">
    <property type="entry name" value="AMMECR1_domain"/>
</dbReference>
<dbReference type="InterPro" id="IPR027485">
    <property type="entry name" value="AMMECR1_N"/>
</dbReference>
<dbReference type="PANTHER" id="PTHR13016">
    <property type="entry name" value="AMMECR1 HOMOLOG"/>
    <property type="match status" value="1"/>
</dbReference>
<dbReference type="InterPro" id="IPR023473">
    <property type="entry name" value="AMMECR1"/>
</dbReference>
<evidence type="ECO:0000313" key="2">
    <source>
        <dbReference type="EMBL" id="VVC04015.1"/>
    </source>
</evidence>
<comment type="caution">
    <text evidence="2">The sequence shown here is derived from an EMBL/GenBank/DDBJ whole genome shotgun (WGS) entry which is preliminary data.</text>
</comment>
<protein>
    <recommendedName>
        <fullName evidence="1">AMMECR1 domain-containing protein</fullName>
    </recommendedName>
</protein>
<dbReference type="PANTHER" id="PTHR13016:SF0">
    <property type="entry name" value="AMME SYNDROME CANDIDATE GENE 1 PROTEIN"/>
    <property type="match status" value="1"/>
</dbReference>
<dbReference type="NCBIfam" id="TIGR00296">
    <property type="entry name" value="TIGR00296 family protein"/>
    <property type="match status" value="1"/>
</dbReference>
<proteinExistence type="predicted"/>
<dbReference type="EMBL" id="CABMJJ010000009">
    <property type="protein sequence ID" value="VVC04015.1"/>
    <property type="molecule type" value="Genomic_DNA"/>
</dbReference>
<dbReference type="Gene3D" id="3.30.1490.150">
    <property type="entry name" value="Hypothetical protein ph0010, domain 2"/>
    <property type="match status" value="1"/>
</dbReference>
<dbReference type="AlphaFoldDB" id="A0A5E4LPN1"/>
<gene>
    <name evidence="2" type="ORF">LFW2832_00679</name>
</gene>
<feature type="domain" description="AMMECR1" evidence="1">
    <location>
        <begin position="4"/>
        <end position="189"/>
    </location>
</feature>
<dbReference type="InterPro" id="IPR027623">
    <property type="entry name" value="AmmeMemoSam_A"/>
</dbReference>